<proteinExistence type="predicted"/>
<feature type="transmembrane region" description="Helical" evidence="5">
    <location>
        <begin position="174"/>
        <end position="193"/>
    </location>
</feature>
<feature type="transmembrane region" description="Helical" evidence="5">
    <location>
        <begin position="29"/>
        <end position="47"/>
    </location>
</feature>
<feature type="domain" description="Sodium/calcium exchanger membrane region" evidence="6">
    <location>
        <begin position="182"/>
        <end position="257"/>
    </location>
</feature>
<dbReference type="Proteomes" id="UP000014216">
    <property type="component" value="Unassembled WGS sequence"/>
</dbReference>
<reference evidence="7 8" key="1">
    <citation type="journal article" date="2013" name="Genome Announc.">
        <title>Draft Genome Sequence of Desulfotignum phosphitoxidans DSM 13687 Strain FiPS-3.</title>
        <authorList>
            <person name="Poehlein A."/>
            <person name="Daniel R."/>
            <person name="Simeonova D.D."/>
        </authorList>
    </citation>
    <scope>NUCLEOTIDE SEQUENCE [LARGE SCALE GENOMIC DNA]</scope>
    <source>
        <strain evidence="7 8">DSM 13687</strain>
    </source>
</reference>
<evidence type="ECO:0000313" key="7">
    <source>
        <dbReference type="EMBL" id="EMS78062.1"/>
    </source>
</evidence>
<dbReference type="EMBL" id="APJX01000010">
    <property type="protein sequence ID" value="EMS78062.1"/>
    <property type="molecule type" value="Genomic_DNA"/>
</dbReference>
<feature type="transmembrane region" description="Helical" evidence="5">
    <location>
        <begin position="117"/>
        <end position="137"/>
    </location>
</feature>
<feature type="transmembrane region" description="Helical" evidence="5">
    <location>
        <begin position="237"/>
        <end position="265"/>
    </location>
</feature>
<dbReference type="Pfam" id="PF01699">
    <property type="entry name" value="Na_Ca_ex"/>
    <property type="match status" value="1"/>
</dbReference>
<evidence type="ECO:0000256" key="2">
    <source>
        <dbReference type="ARBA" id="ARBA00022692"/>
    </source>
</evidence>
<comment type="subcellular location">
    <subcellularLocation>
        <location evidence="1">Membrane</location>
        <topology evidence="1">Multi-pass membrane protein</topology>
    </subcellularLocation>
</comment>
<keyword evidence="3 5" id="KW-1133">Transmembrane helix</keyword>
<keyword evidence="2 5" id="KW-0812">Transmembrane</keyword>
<comment type="caution">
    <text evidence="7">The sequence shown here is derived from an EMBL/GenBank/DDBJ whole genome shotgun (WGS) entry which is preliminary data.</text>
</comment>
<sequence length="268" mass="28834">MACWVLVVVFFCTCSLVCGGDFNLSFIAAGGVVLVMILIGFSIEVIIETLKKVRGLGTITGFITNGPELVCLIVGLVTGDVLFAASTPLGSNLMNPVLLISAALVCRVFLKTMQTCWQYTLTCIVLTAGLAVSFYTISMAHHILWVAAGIVITGILFYRRPFEPDEQSMEDAEIAGWSVIPAIVVLIAAGYFLDPVVSFASEQSQAPKGVIGFFVLATLSSWPEFKSCLALLSRGKYLAAILNITVSNITNIWLAIAGVVTYLFMTWP</sequence>
<organism evidence="7 8">
    <name type="scientific">Desulfotignum phosphitoxidans DSM 13687</name>
    <dbReference type="NCBI Taxonomy" id="1286635"/>
    <lineage>
        <taxon>Bacteria</taxon>
        <taxon>Pseudomonadati</taxon>
        <taxon>Thermodesulfobacteriota</taxon>
        <taxon>Desulfobacteria</taxon>
        <taxon>Desulfobacterales</taxon>
        <taxon>Desulfobacteraceae</taxon>
        <taxon>Desulfotignum</taxon>
    </lineage>
</organism>
<dbReference type="InterPro" id="IPR044880">
    <property type="entry name" value="NCX_ion-bd_dom_sf"/>
</dbReference>
<protein>
    <recommendedName>
        <fullName evidence="6">Sodium/calcium exchanger membrane region domain-containing protein</fullName>
    </recommendedName>
</protein>
<evidence type="ECO:0000256" key="1">
    <source>
        <dbReference type="ARBA" id="ARBA00004141"/>
    </source>
</evidence>
<gene>
    <name evidence="7" type="ORF">Dpo_10c00550</name>
</gene>
<evidence type="ECO:0000256" key="5">
    <source>
        <dbReference type="SAM" id="Phobius"/>
    </source>
</evidence>
<dbReference type="AlphaFoldDB" id="S0G1K9"/>
<keyword evidence="8" id="KW-1185">Reference proteome</keyword>
<evidence type="ECO:0000256" key="3">
    <source>
        <dbReference type="ARBA" id="ARBA00022989"/>
    </source>
</evidence>
<dbReference type="GO" id="GO:0055085">
    <property type="term" value="P:transmembrane transport"/>
    <property type="evidence" value="ECO:0007669"/>
    <property type="project" value="InterPro"/>
</dbReference>
<feature type="transmembrane region" description="Helical" evidence="5">
    <location>
        <begin position="143"/>
        <end position="162"/>
    </location>
</feature>
<evidence type="ECO:0000259" key="6">
    <source>
        <dbReference type="Pfam" id="PF01699"/>
    </source>
</evidence>
<dbReference type="InterPro" id="IPR004837">
    <property type="entry name" value="NaCa_Exmemb"/>
</dbReference>
<accession>S0G1K9</accession>
<feature type="transmembrane region" description="Helical" evidence="5">
    <location>
        <begin position="205"/>
        <end position="225"/>
    </location>
</feature>
<evidence type="ECO:0000313" key="8">
    <source>
        <dbReference type="Proteomes" id="UP000014216"/>
    </source>
</evidence>
<keyword evidence="4 5" id="KW-0472">Membrane</keyword>
<dbReference type="Gene3D" id="1.20.1420.30">
    <property type="entry name" value="NCX, central ion-binding region"/>
    <property type="match status" value="1"/>
</dbReference>
<dbReference type="GO" id="GO:0016020">
    <property type="term" value="C:membrane"/>
    <property type="evidence" value="ECO:0007669"/>
    <property type="project" value="UniProtKB-SubCell"/>
</dbReference>
<name>S0G1K9_9BACT</name>
<feature type="transmembrane region" description="Helical" evidence="5">
    <location>
        <begin position="93"/>
        <end position="110"/>
    </location>
</feature>
<evidence type="ECO:0000256" key="4">
    <source>
        <dbReference type="ARBA" id="ARBA00023136"/>
    </source>
</evidence>